<keyword evidence="5" id="KW-0539">Nucleus</keyword>
<dbReference type="InterPro" id="IPR001630">
    <property type="entry name" value="Leuzip_CREB"/>
</dbReference>
<sequence length="683" mass="73315">MSWEEEEVPSETAPWFPPSQGLPIVRGEAVSSTQHVLEQVRYESEVPLLWTSSPPVNKPPGVENQGAQAHSVTPPHLLPQTSCRDTTVSVTTGALHSERDQQIKLTKRRVPERVRVSLAPAPGKQRESWRLRGSQASWLRRGEAGREGSLRTDHTEGAGQDDSGAGVCTTYFTPAETALPAGAVRHPCRRPPPIPPVNRPRRWEAGLAAGSPAESGPLTKKTGAQKSGFYAAGEELHLRDELHCRVEEPHLQGGSTPRQSRGERGCAAWAPVQQRSRLKPDLSALPGGRFSPRSLRALQTVWRPAHRHVAKSLISLGLVGSSALALMKQLLRISSPGANSMTMESGADTQQGGDTAVAETDSQQIGVQAQPQIAALAQVSMAAGAHTTSTGPTVTLVQLPNGQTVQVHGVIQAAQPSVIQSPQVQTVQISTIAESEDSQESVDSVTDSQKRREILSRRPSYRKILNDLSSDAPGVPRIEEEKSEEDSSAPAITTVTVPTPIYQTSSGQYIAITQGGAIQLANNGTDGVQGLQTLTMTNAAAAQPGTTILQYAQTTDGQQILVPSNQVVVQAALTRASPLCASLLAASGDVQAYQIRTAPTSTIAPGVVMASSPALPTQQTAEEAARKREVRLMKNREAARECRRKKKEYVKCLENRVAVLENQNKTLIEELKALKDLYCHKSD</sequence>
<accession>A0A8J7TCV8</accession>
<dbReference type="InterPro" id="IPR046347">
    <property type="entry name" value="bZIP_sf"/>
</dbReference>
<feature type="compositionally biased region" description="Polar residues" evidence="7">
    <location>
        <begin position="339"/>
        <end position="353"/>
    </location>
</feature>
<feature type="region of interest" description="Disordered" evidence="7">
    <location>
        <begin position="466"/>
        <end position="492"/>
    </location>
</feature>
<keyword evidence="6" id="KW-0175">Coiled coil</keyword>
<evidence type="ECO:0000259" key="9">
    <source>
        <dbReference type="PROSITE" id="PS50953"/>
    </source>
</evidence>
<evidence type="ECO:0000256" key="1">
    <source>
        <dbReference type="ARBA" id="ARBA00004123"/>
    </source>
</evidence>
<dbReference type="AlphaFoldDB" id="A0A8J7TCV8"/>
<feature type="compositionally biased region" description="Basic and acidic residues" evidence="7">
    <location>
        <begin position="140"/>
        <end position="156"/>
    </location>
</feature>
<dbReference type="GO" id="GO:1990589">
    <property type="term" value="C:ATF4-CREB1 transcription factor complex"/>
    <property type="evidence" value="ECO:0007669"/>
    <property type="project" value="TreeGrafter"/>
</dbReference>
<evidence type="ECO:0000256" key="5">
    <source>
        <dbReference type="ARBA" id="ARBA00023242"/>
    </source>
</evidence>
<dbReference type="PROSITE" id="PS00036">
    <property type="entry name" value="BZIP_BASIC"/>
    <property type="match status" value="1"/>
</dbReference>
<evidence type="ECO:0000256" key="2">
    <source>
        <dbReference type="ARBA" id="ARBA00023015"/>
    </source>
</evidence>
<feature type="region of interest" description="Disordered" evidence="7">
    <location>
        <begin position="435"/>
        <end position="454"/>
    </location>
</feature>
<dbReference type="InterPro" id="IPR004827">
    <property type="entry name" value="bZIP"/>
</dbReference>
<dbReference type="PANTHER" id="PTHR45879:SF1">
    <property type="entry name" value="CYCLIC AMP-RESPONSIVE ELEMENT-BINDING PROTEIN 1"/>
    <property type="match status" value="1"/>
</dbReference>
<dbReference type="PANTHER" id="PTHR45879">
    <property type="entry name" value="CYCLIC AMP RESPONSE ELEMENT-BINDING PROTEIN B"/>
    <property type="match status" value="1"/>
</dbReference>
<feature type="non-terminal residue" evidence="10">
    <location>
        <position position="683"/>
    </location>
</feature>
<dbReference type="Pfam" id="PF00170">
    <property type="entry name" value="bZIP_1"/>
    <property type="match status" value="1"/>
</dbReference>
<keyword evidence="2" id="KW-0805">Transcription regulation</keyword>
<protein>
    <submittedName>
        <fullName evidence="10">CREB1 protein</fullName>
    </submittedName>
</protein>
<name>A0A8J7TCV8_ATRSP</name>
<evidence type="ECO:0000259" key="8">
    <source>
        <dbReference type="PROSITE" id="PS50217"/>
    </source>
</evidence>
<dbReference type="PROSITE" id="PS50217">
    <property type="entry name" value="BZIP"/>
    <property type="match status" value="1"/>
</dbReference>
<dbReference type="SMART" id="SM00338">
    <property type="entry name" value="BRLZ"/>
    <property type="match status" value="1"/>
</dbReference>
<keyword evidence="4" id="KW-0804">Transcription</keyword>
<feature type="region of interest" description="Disordered" evidence="7">
    <location>
        <begin position="52"/>
        <end position="82"/>
    </location>
</feature>
<evidence type="ECO:0000256" key="6">
    <source>
        <dbReference type="SAM" id="Coils"/>
    </source>
</evidence>
<evidence type="ECO:0000313" key="11">
    <source>
        <dbReference type="Proteomes" id="UP000736164"/>
    </source>
</evidence>
<dbReference type="CDD" id="cd14690">
    <property type="entry name" value="bZIP_CREB1"/>
    <property type="match status" value="1"/>
</dbReference>
<gene>
    <name evidence="10" type="primary">Creb1</name>
    <name evidence="10" type="ORF">GTO95_0001158</name>
</gene>
<feature type="region of interest" description="Disordered" evidence="7">
    <location>
        <begin position="1"/>
        <end position="21"/>
    </location>
</feature>
<organism evidence="10 11">
    <name type="scientific">Atractosteus spatula</name>
    <name type="common">Alligator gar</name>
    <name type="synonym">Lepisosteus spatula</name>
    <dbReference type="NCBI Taxonomy" id="7917"/>
    <lineage>
        <taxon>Eukaryota</taxon>
        <taxon>Metazoa</taxon>
        <taxon>Chordata</taxon>
        <taxon>Craniata</taxon>
        <taxon>Vertebrata</taxon>
        <taxon>Euteleostomi</taxon>
        <taxon>Actinopterygii</taxon>
        <taxon>Neopterygii</taxon>
        <taxon>Holostei</taxon>
        <taxon>Semionotiformes</taxon>
        <taxon>Lepisosteidae</taxon>
        <taxon>Atractosteus</taxon>
    </lineage>
</organism>
<dbReference type="PRINTS" id="PR00041">
    <property type="entry name" value="LEUZIPPRCREB"/>
</dbReference>
<evidence type="ECO:0000256" key="7">
    <source>
        <dbReference type="SAM" id="MobiDB-lite"/>
    </source>
</evidence>
<dbReference type="EMBL" id="JAAWVO010040638">
    <property type="protein sequence ID" value="MBN3318618.1"/>
    <property type="molecule type" value="Genomic_DNA"/>
</dbReference>
<evidence type="ECO:0000313" key="10">
    <source>
        <dbReference type="EMBL" id="MBN3318618.1"/>
    </source>
</evidence>
<feature type="coiled-coil region" evidence="6">
    <location>
        <begin position="643"/>
        <end position="677"/>
    </location>
</feature>
<dbReference type="SUPFAM" id="SSF57959">
    <property type="entry name" value="Leucine zipper domain"/>
    <property type="match status" value="1"/>
</dbReference>
<evidence type="ECO:0000256" key="4">
    <source>
        <dbReference type="ARBA" id="ARBA00023163"/>
    </source>
</evidence>
<proteinExistence type="predicted"/>
<dbReference type="FunFam" id="1.20.5.170:FF:000003">
    <property type="entry name" value="cAMP-responsive element modulator isoform X2"/>
    <property type="match status" value="1"/>
</dbReference>
<feature type="region of interest" description="Disordered" evidence="7">
    <location>
        <begin position="339"/>
        <end position="362"/>
    </location>
</feature>
<comment type="caution">
    <text evidence="10">The sequence shown here is derived from an EMBL/GenBank/DDBJ whole genome shotgun (WGS) entry which is preliminary data.</text>
</comment>
<feature type="domain" description="KID" evidence="9">
    <location>
        <begin position="428"/>
        <end position="487"/>
    </location>
</feature>
<dbReference type="GO" id="GO:0000981">
    <property type="term" value="F:DNA-binding transcription factor activity, RNA polymerase II-specific"/>
    <property type="evidence" value="ECO:0007669"/>
    <property type="project" value="TreeGrafter"/>
</dbReference>
<dbReference type="PROSITE" id="PS50953">
    <property type="entry name" value="KID"/>
    <property type="match status" value="1"/>
</dbReference>
<dbReference type="Pfam" id="PF02173">
    <property type="entry name" value="pKID"/>
    <property type="match status" value="1"/>
</dbReference>
<dbReference type="Proteomes" id="UP000736164">
    <property type="component" value="Unassembled WGS sequence"/>
</dbReference>
<feature type="region of interest" description="Disordered" evidence="7">
    <location>
        <begin position="139"/>
        <end position="166"/>
    </location>
</feature>
<reference evidence="10" key="1">
    <citation type="journal article" date="2021" name="Cell">
        <title>Tracing the genetic footprints of vertebrate landing in non-teleost ray-finned fishes.</title>
        <authorList>
            <person name="Bi X."/>
            <person name="Wang K."/>
            <person name="Yang L."/>
            <person name="Pan H."/>
            <person name="Jiang H."/>
            <person name="Wei Q."/>
            <person name="Fang M."/>
            <person name="Yu H."/>
            <person name="Zhu C."/>
            <person name="Cai Y."/>
            <person name="He Y."/>
            <person name="Gan X."/>
            <person name="Zeng H."/>
            <person name="Yu D."/>
            <person name="Zhu Y."/>
            <person name="Jiang H."/>
            <person name="Qiu Q."/>
            <person name="Yang H."/>
            <person name="Zhang Y.E."/>
            <person name="Wang W."/>
            <person name="Zhu M."/>
            <person name="He S."/>
            <person name="Zhang G."/>
        </authorList>
    </citation>
    <scope>NUCLEOTIDE SEQUENCE</scope>
    <source>
        <strain evidence="10">Allg_001</strain>
    </source>
</reference>
<dbReference type="GO" id="GO:0035497">
    <property type="term" value="F:cAMP response element binding"/>
    <property type="evidence" value="ECO:0007669"/>
    <property type="project" value="TreeGrafter"/>
</dbReference>
<dbReference type="Gene3D" id="1.20.5.170">
    <property type="match status" value="1"/>
</dbReference>
<evidence type="ECO:0000256" key="3">
    <source>
        <dbReference type="ARBA" id="ARBA00023125"/>
    </source>
</evidence>
<keyword evidence="3" id="KW-0238">DNA-binding</keyword>
<comment type="subcellular location">
    <subcellularLocation>
        <location evidence="1">Nucleus</location>
    </subcellularLocation>
</comment>
<dbReference type="InterPro" id="IPR003102">
    <property type="entry name" value="CREB1-like_pKID"/>
</dbReference>
<feature type="domain" description="BZIP" evidence="8">
    <location>
        <begin position="625"/>
        <end position="676"/>
    </location>
</feature>
<feature type="non-terminal residue" evidence="10">
    <location>
        <position position="1"/>
    </location>
</feature>
<keyword evidence="11" id="KW-1185">Reference proteome</keyword>